<reference evidence="7" key="1">
    <citation type="submission" date="2018-05" db="EMBL/GenBank/DDBJ databases">
        <authorList>
            <person name="Deangelis K."/>
            <person name="Huntemann M."/>
            <person name="Clum A."/>
            <person name="Pillay M."/>
            <person name="Palaniappan K."/>
            <person name="Varghese N."/>
            <person name="Mikhailova N."/>
            <person name="Stamatis D."/>
            <person name="Reddy T."/>
            <person name="Daum C."/>
            <person name="Shapiro N."/>
            <person name="Ivanova N."/>
            <person name="Kyrpides N."/>
            <person name="Woyke T."/>
        </authorList>
    </citation>
    <scope>NUCLEOTIDE SEQUENCE [LARGE SCALE GENOMIC DNA]</scope>
    <source>
        <strain evidence="7">GAS496</strain>
    </source>
</reference>
<dbReference type="RefSeq" id="WP_110319802.1">
    <property type="nucleotide sequence ID" value="NZ_QJJU01000035.1"/>
</dbReference>
<dbReference type="EMBL" id="QJJU01000035">
    <property type="protein sequence ID" value="PXX00299.1"/>
    <property type="molecule type" value="Genomic_DNA"/>
</dbReference>
<dbReference type="InterPro" id="IPR032808">
    <property type="entry name" value="DoxX"/>
</dbReference>
<evidence type="ECO:0000256" key="3">
    <source>
        <dbReference type="ARBA" id="ARBA00022989"/>
    </source>
</evidence>
<evidence type="ECO:0000256" key="1">
    <source>
        <dbReference type="ARBA" id="ARBA00004141"/>
    </source>
</evidence>
<evidence type="ECO:0000256" key="4">
    <source>
        <dbReference type="ARBA" id="ARBA00023136"/>
    </source>
</evidence>
<feature type="transmembrane region" description="Helical" evidence="5">
    <location>
        <begin position="72"/>
        <end position="91"/>
    </location>
</feature>
<evidence type="ECO:0000313" key="7">
    <source>
        <dbReference type="Proteomes" id="UP000247781"/>
    </source>
</evidence>
<accession>A0A318H7L8</accession>
<protein>
    <submittedName>
        <fullName evidence="6">DoxX-like protein</fullName>
    </submittedName>
</protein>
<keyword evidence="3 5" id="KW-1133">Transmembrane helix</keyword>
<dbReference type="Proteomes" id="UP000247781">
    <property type="component" value="Unassembled WGS sequence"/>
</dbReference>
<dbReference type="Pfam" id="PF13564">
    <property type="entry name" value="DoxX_2"/>
    <property type="match status" value="1"/>
</dbReference>
<comment type="subcellular location">
    <subcellularLocation>
        <location evidence="1">Membrane</location>
        <topology evidence="1">Multi-pass membrane protein</topology>
    </subcellularLocation>
</comment>
<keyword evidence="4 5" id="KW-0472">Membrane</keyword>
<evidence type="ECO:0000256" key="5">
    <source>
        <dbReference type="SAM" id="Phobius"/>
    </source>
</evidence>
<feature type="transmembrane region" description="Helical" evidence="5">
    <location>
        <begin position="6"/>
        <end position="25"/>
    </location>
</feature>
<dbReference type="OrthoDB" id="3790625at2"/>
<feature type="transmembrane region" description="Helical" evidence="5">
    <location>
        <begin position="45"/>
        <end position="66"/>
    </location>
</feature>
<reference evidence="6 7" key="2">
    <citation type="submission" date="2018-06" db="EMBL/GenBank/DDBJ databases">
        <title>Sequencing of bacterial isolates from soil warming experiment in Harvard Forest, Massachusetts, USA.</title>
        <authorList>
            <person name="Deangelis K.PhD."/>
        </authorList>
    </citation>
    <scope>NUCLEOTIDE SEQUENCE [LARGE SCALE GENOMIC DNA]</scope>
    <source>
        <strain evidence="6 7">GAS496</strain>
    </source>
</reference>
<dbReference type="GO" id="GO:0016020">
    <property type="term" value="C:membrane"/>
    <property type="evidence" value="ECO:0007669"/>
    <property type="project" value="UniProtKB-SubCell"/>
</dbReference>
<proteinExistence type="predicted"/>
<evidence type="ECO:0000313" key="6">
    <source>
        <dbReference type="EMBL" id="PXX00299.1"/>
    </source>
</evidence>
<name>A0A318H7L8_9MYCO</name>
<feature type="transmembrane region" description="Helical" evidence="5">
    <location>
        <begin position="98"/>
        <end position="116"/>
    </location>
</feature>
<sequence length="126" mass="13106">MNIALWTVAGILAFAFLGAGVMKLVRNNQQLVDAGMPWAADVSPAFVKTIGVLEILAAIGLIVPALTGIAPVFVPLAAVGLVLVMLGAAVLHARRKEIPNIFIALVILAFAAFVAWGRSGPYPFSA</sequence>
<organism evidence="6 7">
    <name type="scientific">Mycolicibacterium moriokaense</name>
    <dbReference type="NCBI Taxonomy" id="39691"/>
    <lineage>
        <taxon>Bacteria</taxon>
        <taxon>Bacillati</taxon>
        <taxon>Actinomycetota</taxon>
        <taxon>Actinomycetes</taxon>
        <taxon>Mycobacteriales</taxon>
        <taxon>Mycobacteriaceae</taxon>
        <taxon>Mycolicibacterium</taxon>
    </lineage>
</organism>
<dbReference type="AlphaFoldDB" id="A0A318H7L8"/>
<keyword evidence="7" id="KW-1185">Reference proteome</keyword>
<gene>
    <name evidence="6" type="ORF">C8E89_1352</name>
</gene>
<evidence type="ECO:0000256" key="2">
    <source>
        <dbReference type="ARBA" id="ARBA00022692"/>
    </source>
</evidence>
<comment type="caution">
    <text evidence="6">The sequence shown here is derived from an EMBL/GenBank/DDBJ whole genome shotgun (WGS) entry which is preliminary data.</text>
</comment>
<keyword evidence="2 5" id="KW-0812">Transmembrane</keyword>